<evidence type="ECO:0000256" key="8">
    <source>
        <dbReference type="ARBA" id="ARBA00023065"/>
    </source>
</evidence>
<dbReference type="AlphaFoldDB" id="W7YAP5"/>
<dbReference type="InterPro" id="IPR038377">
    <property type="entry name" value="Na/Glc_symporter_sf"/>
</dbReference>
<dbReference type="PROSITE" id="PS50283">
    <property type="entry name" value="NA_SOLUT_SYMP_3"/>
    <property type="match status" value="1"/>
</dbReference>
<dbReference type="PANTHER" id="PTHR42985:SF47">
    <property type="entry name" value="INTEGRAL MEMBRANE TRANSPORT PROTEIN"/>
    <property type="match status" value="1"/>
</dbReference>
<gene>
    <name evidence="13" type="ORF">JCM21142_27</name>
</gene>
<sequence>MTPLHTSLLVLLYFIILMVISYITGRKSDNENFFRGNRQSPWYIVSIGMIGASLSGVTFISVPGWVNNTQFTYLQMVGGYFLGYLIIAHVLLPVYYRLNLTSIYTYLEQRFGKRSYKTGAWLFLISRTIGASARLYLMANVLQISLFNALGIPFAITVIITIALIWLYTYRGGVKTIIWTDTLQTVFMLTSVVITIVYIAKSMNLNVSGVVELISQSELSRVFVWDDWSSKQHFLKQFISGAFITIVMTGLDQDMMQKNLSCKNLKEAQKNMKWYGFAFIPTNVLFLSLGVLLYVFAQREGLALPERSDDLFPMIVNSGALPAVVGVFFIIGLVAAAYSSADSALTSLTTSFTVDIMGSSNHGENLSKRTRILVHLTFSVLLILVILIFRALKEDSIISTVFTIAGYTYGPLLGLYAFGLFSKIKVKDYWVPWVAITAPLVTGLLDYHSVDWFGFQLGFEKLVLNGLLMFIGLLSICEYKMFNGHRLG</sequence>
<keyword evidence="5 12" id="KW-0812">Transmembrane</keyword>
<evidence type="ECO:0000256" key="7">
    <source>
        <dbReference type="ARBA" id="ARBA00023053"/>
    </source>
</evidence>
<feature type="transmembrane region" description="Helical" evidence="12">
    <location>
        <begin position="315"/>
        <end position="338"/>
    </location>
</feature>
<evidence type="ECO:0000313" key="13">
    <source>
        <dbReference type="EMBL" id="GAF01421.1"/>
    </source>
</evidence>
<dbReference type="PANTHER" id="PTHR42985">
    <property type="entry name" value="SODIUM-COUPLED MONOCARBOXYLATE TRANSPORTER"/>
    <property type="match status" value="1"/>
</dbReference>
<dbReference type="RefSeq" id="WP_027473653.1">
    <property type="nucleotide sequence ID" value="NZ_BAMD01000001.1"/>
</dbReference>
<dbReference type="InterPro" id="IPR001734">
    <property type="entry name" value="Na/solute_symporter"/>
</dbReference>
<feature type="transmembrane region" description="Helical" evidence="12">
    <location>
        <begin position="182"/>
        <end position="200"/>
    </location>
</feature>
<organism evidence="13 14">
    <name type="scientific">Saccharicrinis fermentans DSM 9555 = JCM 21142</name>
    <dbReference type="NCBI Taxonomy" id="869213"/>
    <lineage>
        <taxon>Bacteria</taxon>
        <taxon>Pseudomonadati</taxon>
        <taxon>Bacteroidota</taxon>
        <taxon>Bacteroidia</taxon>
        <taxon>Marinilabiliales</taxon>
        <taxon>Marinilabiliaceae</taxon>
        <taxon>Saccharicrinis</taxon>
    </lineage>
</organism>
<feature type="transmembrane region" description="Helical" evidence="12">
    <location>
        <begin position="272"/>
        <end position="295"/>
    </location>
</feature>
<dbReference type="EMBL" id="BAMD01000001">
    <property type="protein sequence ID" value="GAF01421.1"/>
    <property type="molecule type" value="Genomic_DNA"/>
</dbReference>
<accession>W7YAP5</accession>
<feature type="transmembrane region" description="Helical" evidence="12">
    <location>
        <begin position="119"/>
        <end position="137"/>
    </location>
</feature>
<feature type="transmembrane region" description="Helical" evidence="12">
    <location>
        <begin position="149"/>
        <end position="170"/>
    </location>
</feature>
<keyword evidence="10" id="KW-0739">Sodium transport</keyword>
<protein>
    <submittedName>
        <fullName evidence="13">Na(+)/glucose symporter</fullName>
    </submittedName>
</protein>
<feature type="transmembrane region" description="Helical" evidence="12">
    <location>
        <begin position="397"/>
        <end position="418"/>
    </location>
</feature>
<dbReference type="STRING" id="869213.GCA_000517085_04435"/>
<dbReference type="Proteomes" id="UP000019402">
    <property type="component" value="Unassembled WGS sequence"/>
</dbReference>
<feature type="transmembrane region" description="Helical" evidence="12">
    <location>
        <begin position="372"/>
        <end position="391"/>
    </location>
</feature>
<feature type="transmembrane region" description="Helical" evidence="12">
    <location>
        <begin position="234"/>
        <end position="251"/>
    </location>
</feature>
<feature type="transmembrane region" description="Helical" evidence="12">
    <location>
        <begin position="78"/>
        <end position="98"/>
    </location>
</feature>
<dbReference type="Gene3D" id="1.20.1730.10">
    <property type="entry name" value="Sodium/glucose cotransporter"/>
    <property type="match status" value="1"/>
</dbReference>
<keyword evidence="8" id="KW-0406">Ion transport</keyword>
<reference evidence="13 14" key="1">
    <citation type="journal article" date="2014" name="Genome Announc.">
        <title>Draft Genome Sequence of Cytophaga fermentans JCM 21142T, a Facultative Anaerobe Isolated from Marine Mud.</title>
        <authorList>
            <person name="Starns D."/>
            <person name="Oshima K."/>
            <person name="Suda W."/>
            <person name="Iino T."/>
            <person name="Yuki M."/>
            <person name="Inoue J."/>
            <person name="Kitamura K."/>
            <person name="Iida T."/>
            <person name="Darby A."/>
            <person name="Hattori M."/>
            <person name="Ohkuma M."/>
        </authorList>
    </citation>
    <scope>NUCLEOTIDE SEQUENCE [LARGE SCALE GENOMIC DNA]</scope>
    <source>
        <strain evidence="13 14">JCM 21142</strain>
    </source>
</reference>
<feature type="transmembrane region" description="Helical" evidence="12">
    <location>
        <begin position="430"/>
        <end position="450"/>
    </location>
</feature>
<comment type="subcellular location">
    <subcellularLocation>
        <location evidence="1">Cell membrane</location>
        <topology evidence="1">Multi-pass membrane protein</topology>
    </subcellularLocation>
</comment>
<keyword evidence="3" id="KW-0813">Transport</keyword>
<comment type="similarity">
    <text evidence="2 11">Belongs to the sodium:solute symporter (SSF) (TC 2.A.21) family.</text>
</comment>
<dbReference type="CDD" id="cd10326">
    <property type="entry name" value="SLC5sbd_NIS-like"/>
    <property type="match status" value="1"/>
</dbReference>
<dbReference type="GO" id="GO:0015293">
    <property type="term" value="F:symporter activity"/>
    <property type="evidence" value="ECO:0007669"/>
    <property type="project" value="TreeGrafter"/>
</dbReference>
<evidence type="ECO:0000256" key="12">
    <source>
        <dbReference type="SAM" id="Phobius"/>
    </source>
</evidence>
<proteinExistence type="inferred from homology"/>
<name>W7YAP5_9BACT</name>
<evidence type="ECO:0000256" key="11">
    <source>
        <dbReference type="RuleBase" id="RU362091"/>
    </source>
</evidence>
<comment type="caution">
    <text evidence="13">The sequence shown here is derived from an EMBL/GenBank/DDBJ whole genome shotgun (WGS) entry which is preliminary data.</text>
</comment>
<keyword evidence="14" id="KW-1185">Reference proteome</keyword>
<evidence type="ECO:0000313" key="14">
    <source>
        <dbReference type="Proteomes" id="UP000019402"/>
    </source>
</evidence>
<feature type="transmembrane region" description="Helical" evidence="12">
    <location>
        <begin position="462"/>
        <end position="482"/>
    </location>
</feature>
<evidence type="ECO:0000256" key="3">
    <source>
        <dbReference type="ARBA" id="ARBA00022448"/>
    </source>
</evidence>
<feature type="transmembrane region" description="Helical" evidence="12">
    <location>
        <begin position="43"/>
        <end position="66"/>
    </location>
</feature>
<dbReference type="OrthoDB" id="891563at2"/>
<keyword evidence="7" id="KW-0915">Sodium</keyword>
<keyword evidence="6 12" id="KW-1133">Transmembrane helix</keyword>
<feature type="transmembrane region" description="Helical" evidence="12">
    <location>
        <begin position="6"/>
        <end position="23"/>
    </location>
</feature>
<evidence type="ECO:0000256" key="10">
    <source>
        <dbReference type="ARBA" id="ARBA00023201"/>
    </source>
</evidence>
<evidence type="ECO:0000256" key="2">
    <source>
        <dbReference type="ARBA" id="ARBA00006434"/>
    </source>
</evidence>
<evidence type="ECO:0000256" key="5">
    <source>
        <dbReference type="ARBA" id="ARBA00022692"/>
    </source>
</evidence>
<dbReference type="GO" id="GO:0005886">
    <property type="term" value="C:plasma membrane"/>
    <property type="evidence" value="ECO:0007669"/>
    <property type="project" value="UniProtKB-SubCell"/>
</dbReference>
<evidence type="ECO:0000256" key="1">
    <source>
        <dbReference type="ARBA" id="ARBA00004651"/>
    </source>
</evidence>
<keyword evidence="4" id="KW-1003">Cell membrane</keyword>
<evidence type="ECO:0000256" key="4">
    <source>
        <dbReference type="ARBA" id="ARBA00022475"/>
    </source>
</evidence>
<keyword evidence="9 12" id="KW-0472">Membrane</keyword>
<evidence type="ECO:0000256" key="9">
    <source>
        <dbReference type="ARBA" id="ARBA00023136"/>
    </source>
</evidence>
<dbReference type="GO" id="GO:0006814">
    <property type="term" value="P:sodium ion transport"/>
    <property type="evidence" value="ECO:0007669"/>
    <property type="project" value="UniProtKB-KW"/>
</dbReference>
<dbReference type="Pfam" id="PF00474">
    <property type="entry name" value="SSF"/>
    <property type="match status" value="1"/>
</dbReference>
<evidence type="ECO:0000256" key="6">
    <source>
        <dbReference type="ARBA" id="ARBA00022989"/>
    </source>
</evidence>
<dbReference type="eggNOG" id="COG0591">
    <property type="taxonomic scope" value="Bacteria"/>
</dbReference>
<dbReference type="InterPro" id="IPR051163">
    <property type="entry name" value="Sodium:Solute_Symporter_SSF"/>
</dbReference>